<dbReference type="PANTHER" id="PTHR10869">
    <property type="entry name" value="PROLYL 4-HYDROXYLASE ALPHA SUBUNIT"/>
    <property type="match status" value="1"/>
</dbReference>
<name>A0A6G0WQQ6_9STRA</name>
<evidence type="ECO:0000259" key="7">
    <source>
        <dbReference type="SMART" id="SM00702"/>
    </source>
</evidence>
<gene>
    <name evidence="8" type="ORF">Ae201684_012779</name>
</gene>
<keyword evidence="3" id="KW-0223">Dioxygenase</keyword>
<accession>A0A6G0WQQ6</accession>
<dbReference type="GO" id="GO:0031418">
    <property type="term" value="F:L-ascorbic acid binding"/>
    <property type="evidence" value="ECO:0007669"/>
    <property type="project" value="InterPro"/>
</dbReference>
<dbReference type="AlphaFoldDB" id="A0A6G0WQQ6"/>
<keyword evidence="9" id="KW-1185">Reference proteome</keyword>
<dbReference type="SMART" id="SM00702">
    <property type="entry name" value="P4Hc"/>
    <property type="match status" value="1"/>
</dbReference>
<feature type="domain" description="Prolyl 4-hydroxylase alpha subunit" evidence="7">
    <location>
        <begin position="147"/>
        <end position="372"/>
    </location>
</feature>
<keyword evidence="6" id="KW-0732">Signal</keyword>
<dbReference type="Pfam" id="PF13640">
    <property type="entry name" value="2OG-FeII_Oxy_3"/>
    <property type="match status" value="1"/>
</dbReference>
<evidence type="ECO:0000256" key="1">
    <source>
        <dbReference type="ARBA" id="ARBA00001961"/>
    </source>
</evidence>
<dbReference type="InterPro" id="IPR044862">
    <property type="entry name" value="Pro_4_hyd_alph_FE2OG_OXY"/>
</dbReference>
<protein>
    <recommendedName>
        <fullName evidence="7">Prolyl 4-hydroxylase alpha subunit domain-containing protein</fullName>
    </recommendedName>
</protein>
<feature type="chain" id="PRO_5026244406" description="Prolyl 4-hydroxylase alpha subunit domain-containing protein" evidence="6">
    <location>
        <begin position="24"/>
        <end position="372"/>
    </location>
</feature>
<evidence type="ECO:0000313" key="8">
    <source>
        <dbReference type="EMBL" id="KAF0729720.1"/>
    </source>
</evidence>
<evidence type="ECO:0000256" key="6">
    <source>
        <dbReference type="SAM" id="SignalP"/>
    </source>
</evidence>
<organism evidence="8 9">
    <name type="scientific">Aphanomyces euteiches</name>
    <dbReference type="NCBI Taxonomy" id="100861"/>
    <lineage>
        <taxon>Eukaryota</taxon>
        <taxon>Sar</taxon>
        <taxon>Stramenopiles</taxon>
        <taxon>Oomycota</taxon>
        <taxon>Saprolegniomycetes</taxon>
        <taxon>Saprolegniales</taxon>
        <taxon>Verrucalvaceae</taxon>
        <taxon>Aphanomyces</taxon>
    </lineage>
</organism>
<dbReference type="EMBL" id="VJMJ01000162">
    <property type="protein sequence ID" value="KAF0729720.1"/>
    <property type="molecule type" value="Genomic_DNA"/>
</dbReference>
<evidence type="ECO:0000313" key="9">
    <source>
        <dbReference type="Proteomes" id="UP000481153"/>
    </source>
</evidence>
<keyword evidence="2" id="KW-0479">Metal-binding</keyword>
<dbReference type="GO" id="GO:0004656">
    <property type="term" value="F:procollagen-proline 4-dioxygenase activity"/>
    <property type="evidence" value="ECO:0007669"/>
    <property type="project" value="TreeGrafter"/>
</dbReference>
<evidence type="ECO:0000256" key="4">
    <source>
        <dbReference type="ARBA" id="ARBA00023002"/>
    </source>
</evidence>
<dbReference type="Proteomes" id="UP000481153">
    <property type="component" value="Unassembled WGS sequence"/>
</dbReference>
<evidence type="ECO:0000256" key="5">
    <source>
        <dbReference type="ARBA" id="ARBA00023004"/>
    </source>
</evidence>
<evidence type="ECO:0000256" key="2">
    <source>
        <dbReference type="ARBA" id="ARBA00022723"/>
    </source>
</evidence>
<dbReference type="VEuPathDB" id="FungiDB:AeMF1_013737"/>
<comment type="cofactor">
    <cofactor evidence="1">
        <name>L-ascorbate</name>
        <dbReference type="ChEBI" id="CHEBI:38290"/>
    </cofactor>
</comment>
<dbReference type="InterPro" id="IPR006620">
    <property type="entry name" value="Pro_4_hyd_alph"/>
</dbReference>
<comment type="caution">
    <text evidence="8">The sequence shown here is derived from an EMBL/GenBank/DDBJ whole genome shotgun (WGS) entry which is preliminary data.</text>
</comment>
<dbReference type="GO" id="GO:0005506">
    <property type="term" value="F:iron ion binding"/>
    <property type="evidence" value="ECO:0007669"/>
    <property type="project" value="InterPro"/>
</dbReference>
<feature type="signal peptide" evidence="6">
    <location>
        <begin position="1"/>
        <end position="23"/>
    </location>
</feature>
<evidence type="ECO:0000256" key="3">
    <source>
        <dbReference type="ARBA" id="ARBA00022964"/>
    </source>
</evidence>
<keyword evidence="4" id="KW-0560">Oxidoreductase</keyword>
<sequence length="372" mass="40993">MVAHVSMYAFLLFSAFSPWLALALVSIPVTVLKNGASGDGVQVELTADLVSSGESLAAYLSTIIDVDGLYTDETKTSSKAVADRVYTGTGKAIRSFEDLSPNDKLYLVPEGLLFVWPFAEFGHRVVLESHQSPTGKPIILESFSDSPRVFKIYNFFTNDEADKLVHHVSSITAKADRLKRSAIGLVGDGEETPLRTSENAYDSDSPTAKAILKRSFDLLNIGEFDEKLVDGLQLLRYQQKQAYVTHDDWFDLESLDDFNFDPKAGGANRFATVFLYLSNVTRGGQTVFPYAEMPPGVHHMAPPTDEEMALFDEGTWESRLVHACYTKMATYPVKSTAILFYNQLGDGTLDEFAGHGGCPVLEGTKWAANLWV</sequence>
<reference evidence="8 9" key="1">
    <citation type="submission" date="2019-07" db="EMBL/GenBank/DDBJ databases">
        <title>Genomics analysis of Aphanomyces spp. identifies a new class of oomycete effector associated with host adaptation.</title>
        <authorList>
            <person name="Gaulin E."/>
        </authorList>
    </citation>
    <scope>NUCLEOTIDE SEQUENCE [LARGE SCALE GENOMIC DNA]</scope>
    <source>
        <strain evidence="8 9">ATCC 201684</strain>
    </source>
</reference>
<keyword evidence="5" id="KW-0408">Iron</keyword>
<dbReference type="PANTHER" id="PTHR10869:SF226">
    <property type="entry name" value="PROLYL 4-HYDROXYLASE ALPHA SUBUNIT DOMAIN-CONTAINING PROTEIN"/>
    <property type="match status" value="1"/>
</dbReference>
<dbReference type="InterPro" id="IPR045054">
    <property type="entry name" value="P4HA-like"/>
</dbReference>
<proteinExistence type="predicted"/>
<dbReference type="GO" id="GO:0005783">
    <property type="term" value="C:endoplasmic reticulum"/>
    <property type="evidence" value="ECO:0007669"/>
    <property type="project" value="TreeGrafter"/>
</dbReference>
<dbReference type="Gene3D" id="2.60.120.620">
    <property type="entry name" value="q2cbj1_9rhob like domain"/>
    <property type="match status" value="1"/>
</dbReference>